<dbReference type="Pfam" id="PF12904">
    <property type="entry name" value="Collagen_bind_2"/>
    <property type="match status" value="1"/>
</dbReference>
<feature type="signal peptide" evidence="1">
    <location>
        <begin position="1"/>
        <end position="17"/>
    </location>
</feature>
<dbReference type="PANTHER" id="PTHR37836:SF3">
    <property type="entry name" value="ENDOGLUCANASE"/>
    <property type="match status" value="1"/>
</dbReference>
<protein>
    <submittedName>
        <fullName evidence="4">DUF4038 domain-containing protein</fullName>
    </submittedName>
</protein>
<organism evidence="4 5">
    <name type="scientific">Pedobacter psychroterrae</name>
    <dbReference type="NCBI Taxonomy" id="2530453"/>
    <lineage>
        <taxon>Bacteria</taxon>
        <taxon>Pseudomonadati</taxon>
        <taxon>Bacteroidota</taxon>
        <taxon>Sphingobacteriia</taxon>
        <taxon>Sphingobacteriales</taxon>
        <taxon>Sphingobacteriaceae</taxon>
        <taxon>Pedobacter</taxon>
    </lineage>
</organism>
<dbReference type="InterPro" id="IPR025277">
    <property type="entry name" value="Apiosidase-like_cat_dom"/>
</dbReference>
<dbReference type="SUPFAM" id="SSF51445">
    <property type="entry name" value="(Trans)glycosidases"/>
    <property type="match status" value="1"/>
</dbReference>
<dbReference type="PANTHER" id="PTHR37836">
    <property type="entry name" value="LMO1036 PROTEIN"/>
    <property type="match status" value="1"/>
</dbReference>
<evidence type="ECO:0000259" key="2">
    <source>
        <dbReference type="Pfam" id="PF12904"/>
    </source>
</evidence>
<dbReference type="AlphaFoldDB" id="A0A4R0NKR5"/>
<dbReference type="RefSeq" id="WP_131596112.1">
    <property type="nucleotide sequence ID" value="NZ_SJSL01000002.1"/>
</dbReference>
<evidence type="ECO:0000259" key="3">
    <source>
        <dbReference type="Pfam" id="PF13204"/>
    </source>
</evidence>
<dbReference type="Pfam" id="PF13204">
    <property type="entry name" value="Apiosidase"/>
    <property type="match status" value="1"/>
</dbReference>
<feature type="domain" description="Apiosidase-like catalytic" evidence="3">
    <location>
        <begin position="30"/>
        <end position="342"/>
    </location>
</feature>
<reference evidence="4 5" key="1">
    <citation type="submission" date="2019-02" db="EMBL/GenBank/DDBJ databases">
        <title>Pedobacter sp. RP-1-14 sp. nov., isolated from Arctic soil.</title>
        <authorList>
            <person name="Dahal R.H."/>
        </authorList>
    </citation>
    <scope>NUCLEOTIDE SEQUENCE [LARGE SCALE GENOMIC DNA]</scope>
    <source>
        <strain evidence="4 5">RP-1-14</strain>
    </source>
</reference>
<evidence type="ECO:0000313" key="4">
    <source>
        <dbReference type="EMBL" id="TCD01362.1"/>
    </source>
</evidence>
<dbReference type="Proteomes" id="UP000293347">
    <property type="component" value="Unassembled WGS sequence"/>
</dbReference>
<dbReference type="InterPro" id="IPR024749">
    <property type="entry name" value="Collagen-bd_put"/>
</dbReference>
<feature type="chain" id="PRO_5020909964" evidence="1">
    <location>
        <begin position="18"/>
        <end position="442"/>
    </location>
</feature>
<dbReference type="EMBL" id="SJSL01000002">
    <property type="protein sequence ID" value="TCD01362.1"/>
    <property type="molecule type" value="Genomic_DNA"/>
</dbReference>
<gene>
    <name evidence="4" type="ORF">EZ437_11485</name>
</gene>
<proteinExistence type="predicted"/>
<accession>A0A4R0NKR5</accession>
<dbReference type="InterPro" id="IPR017853">
    <property type="entry name" value="GH"/>
</dbReference>
<name>A0A4R0NKR5_9SPHI</name>
<evidence type="ECO:0000313" key="5">
    <source>
        <dbReference type="Proteomes" id="UP000293347"/>
    </source>
</evidence>
<sequence>MKMLTLVFLFVCGIASAQQKEYAFPLAIAKDNRHLVDQRGKYFLYNGDTAWMLFLKLTREEALEYLVKRKAQGFNVIQIILTGFADFNKETPINRYGQRPFLKGNDFNTTNPAYFEYVEWVVKRADSLGLALSIAPLWAGCCSEGWAGKDKAMAANKPEGNFKFGEFLGKRFAKYKNMLWILGGDNDPHTDKNNYRQLALGIKKYAPRQLITYHASSSHSSTDVWEGEPWLDFSMVYTYFRGFNKAWNPNQPDVYEVAWKEYAKRPLKPFILGESTYEGEHDSWGSAVQARKQAYWAVLGGGVGNAYGSPVWKCEANWRDYMDLPGAVSLRQFHRFFSALKWEKLVPDTNKHIAVSGNGDFASNNYSTTAIANDGSFSVSYLPSPITLEIDLGKYMRGSLVATWFNPISGLKGKAEKIDKRGLKMFSPPAGQHDWVLLVQVR</sequence>
<evidence type="ECO:0000256" key="1">
    <source>
        <dbReference type="SAM" id="SignalP"/>
    </source>
</evidence>
<keyword evidence="5" id="KW-1185">Reference proteome</keyword>
<feature type="domain" description="Putative collagen-binding" evidence="2">
    <location>
        <begin position="365"/>
        <end position="440"/>
    </location>
</feature>
<keyword evidence="1" id="KW-0732">Signal</keyword>
<dbReference type="Gene3D" id="3.20.20.80">
    <property type="entry name" value="Glycosidases"/>
    <property type="match status" value="1"/>
</dbReference>
<comment type="caution">
    <text evidence="4">The sequence shown here is derived from an EMBL/GenBank/DDBJ whole genome shotgun (WGS) entry which is preliminary data.</text>
</comment>
<dbReference type="OrthoDB" id="59486at2"/>